<proteinExistence type="predicted"/>
<dbReference type="SUPFAM" id="SSF49299">
    <property type="entry name" value="PKD domain"/>
    <property type="match status" value="2"/>
</dbReference>
<dbReference type="CDD" id="cd00146">
    <property type="entry name" value="PKD"/>
    <property type="match status" value="2"/>
</dbReference>
<evidence type="ECO:0000313" key="3">
    <source>
        <dbReference type="Proteomes" id="UP000191931"/>
    </source>
</evidence>
<organism evidence="2 3">
    <name type="scientific">Desulfamplus magnetovallimortis</name>
    <dbReference type="NCBI Taxonomy" id="1246637"/>
    <lineage>
        <taxon>Bacteria</taxon>
        <taxon>Pseudomonadati</taxon>
        <taxon>Thermodesulfobacteriota</taxon>
        <taxon>Desulfobacteria</taxon>
        <taxon>Desulfobacterales</taxon>
        <taxon>Desulfobacteraceae</taxon>
        <taxon>Desulfamplus</taxon>
    </lineage>
</organism>
<dbReference type="STRING" id="1246637.MTBBW1_100002"/>
<protein>
    <recommendedName>
        <fullName evidence="1">PKD domain-containing protein</fullName>
    </recommendedName>
</protein>
<dbReference type="PANTHER" id="PTHR35812">
    <property type="entry name" value="LIPOPROTEIN"/>
    <property type="match status" value="1"/>
</dbReference>
<dbReference type="Gene3D" id="2.60.40.10">
    <property type="entry name" value="Immunoglobulins"/>
    <property type="match status" value="2"/>
</dbReference>
<dbReference type="SMART" id="SM00089">
    <property type="entry name" value="PKD"/>
    <property type="match status" value="2"/>
</dbReference>
<feature type="domain" description="PKD" evidence="1">
    <location>
        <begin position="321"/>
        <end position="386"/>
    </location>
</feature>
<dbReference type="Gene3D" id="3.40.50.1460">
    <property type="match status" value="1"/>
</dbReference>
<reference evidence="2 3" key="1">
    <citation type="submission" date="2017-03" db="EMBL/GenBank/DDBJ databases">
        <authorList>
            <person name="Afonso C.L."/>
            <person name="Miller P.J."/>
            <person name="Scott M.A."/>
            <person name="Spackman E."/>
            <person name="Goraichik I."/>
            <person name="Dimitrov K.M."/>
            <person name="Suarez D.L."/>
            <person name="Swayne D.E."/>
        </authorList>
    </citation>
    <scope>NUCLEOTIDE SEQUENCE [LARGE SCALE GENOMIC DNA]</scope>
    <source>
        <strain evidence="2">PRJEB14757</strain>
    </source>
</reference>
<dbReference type="InterPro" id="IPR022409">
    <property type="entry name" value="PKD/Chitinase_dom"/>
</dbReference>
<dbReference type="Proteomes" id="UP000191931">
    <property type="component" value="Unassembled WGS sequence"/>
</dbReference>
<dbReference type="Pfam" id="PF18911">
    <property type="entry name" value="PKD_4"/>
    <property type="match status" value="2"/>
</dbReference>
<dbReference type="AlphaFoldDB" id="A0A1W1H4P4"/>
<dbReference type="InterPro" id="IPR001096">
    <property type="entry name" value="Peptidase_C13"/>
</dbReference>
<dbReference type="InterPro" id="IPR000601">
    <property type="entry name" value="PKD_dom"/>
</dbReference>
<dbReference type="PROSITE" id="PS50093">
    <property type="entry name" value="PKD"/>
    <property type="match status" value="2"/>
</dbReference>
<keyword evidence="3" id="KW-1185">Reference proteome</keyword>
<dbReference type="GO" id="GO:0006508">
    <property type="term" value="P:proteolysis"/>
    <property type="evidence" value="ECO:0007669"/>
    <property type="project" value="InterPro"/>
</dbReference>
<dbReference type="PANTHER" id="PTHR35812:SF1">
    <property type="entry name" value="LIPOPROTEIN"/>
    <property type="match status" value="1"/>
</dbReference>
<dbReference type="Pfam" id="PF07603">
    <property type="entry name" value="Lcl_C"/>
    <property type="match status" value="2"/>
</dbReference>
<evidence type="ECO:0000259" key="1">
    <source>
        <dbReference type="PROSITE" id="PS50093"/>
    </source>
</evidence>
<dbReference type="InterPro" id="IPR011460">
    <property type="entry name" value="Lcl_C"/>
</dbReference>
<sequence>MQVMMTGVAPSVEELKSIVDYTSYDPSISNEIFNNIKNNWYWSGSADANIPVYAWFVGFTSGNVGSYSTEYDLYVRCVRSESYWSFYPLDYLIIKNDNIIEDNQKELEWQREDDGVKRTWEAACQYCENLVLDGHSDWRIPDVEELSSIVDYTIYNPSISNEIFNNVKSSYYWSGSKHAYLTSYAWYVHFLGGRVEGNAKSKSYYVRCVRSGSTSFSISASEEYGYVPLLVSFSCTVSSGSSPYEYEWDFGDGSEASIQQNPSHVFNVAGYYSVLCTVTDSSGQRFTETINIDVQQSQELVLEPLEATLTSGVAPLLTTFFCEVASGNPPYTYSWNFGDGTQAVSQERPEHIFQSQGIFTVRCTVTDAAGQRASGTISIETSEKTSKAIIIAGGGAYETNAIWEDTVTCVQIAYRALRNQGFEEEKIYFISPDNEIDIDGDGDFDVDAYATLDEVYNAVTFWTVSSNPPDELLIYMTDHGGVGKFMLNEDQEWLYASDLDLWLDTIQKNMDVDVILVYDACYSGSFIQYMTPPPGKLRILITSSGPDEPASFADDTLYSFSYPFWVRIIQSGSLYNGFTSGTTQMCGRQIPQIEANWILQDGLNIVPNEKDDKEIANTIRLGKGYALAAVPPVIEDVPETIALDGRDSARLWAGSIITASGELDRVWAMVIPPDAYSGSADVPVTGLPVVELRDGDSDGVYEALYDGFGKKGIYEVNFFAMYKVMSGDLEVEVISDPVMTTVIQTGSGTLNIDTPDKYVSMTNDAAVCRVPSGYVYHVYGCQGSNSVVIESGSGGRLVNFPGGNVITIEGISNDFIVSRSGATVTFRGSDGTLLVMPASSVSQSINFQDKFFDLVIESGLVKLGGQTVTLESLQVQ</sequence>
<gene>
    <name evidence="2" type="ORF">MTBBW1_100002</name>
</gene>
<dbReference type="InterPro" id="IPR035986">
    <property type="entry name" value="PKD_dom_sf"/>
</dbReference>
<dbReference type="InterPro" id="IPR013783">
    <property type="entry name" value="Ig-like_fold"/>
</dbReference>
<accession>A0A1W1H4P4</accession>
<evidence type="ECO:0000313" key="2">
    <source>
        <dbReference type="EMBL" id="SLM27441.1"/>
    </source>
</evidence>
<feature type="domain" description="PKD" evidence="1">
    <location>
        <begin position="214"/>
        <end position="295"/>
    </location>
</feature>
<dbReference type="Pfam" id="PF01650">
    <property type="entry name" value="Peptidase_C13"/>
    <property type="match status" value="1"/>
</dbReference>
<dbReference type="GO" id="GO:0008233">
    <property type="term" value="F:peptidase activity"/>
    <property type="evidence" value="ECO:0007669"/>
    <property type="project" value="InterPro"/>
</dbReference>
<name>A0A1W1H4P4_9BACT</name>
<dbReference type="EMBL" id="FWEV01000002">
    <property type="protein sequence ID" value="SLM27441.1"/>
    <property type="molecule type" value="Genomic_DNA"/>
</dbReference>